<dbReference type="OrthoDB" id="250531at2"/>
<dbReference type="InterPro" id="IPR006206">
    <property type="entry name" value="Mevalonate/galactokinase"/>
</dbReference>
<dbReference type="FunFam" id="3.30.70.890:FF:000001">
    <property type="entry name" value="Galactokinase"/>
    <property type="match status" value="1"/>
</dbReference>
<dbReference type="GO" id="GO:0046872">
    <property type="term" value="F:metal ion binding"/>
    <property type="evidence" value="ECO:0007669"/>
    <property type="project" value="UniProtKB-KW"/>
</dbReference>
<reference evidence="15 16" key="1">
    <citation type="submission" date="2016-10" db="EMBL/GenBank/DDBJ databases">
        <authorList>
            <person name="de Groot N.N."/>
        </authorList>
    </citation>
    <scope>NUCLEOTIDE SEQUENCE [LARGE SCALE GENOMIC DNA]</scope>
    <source>
        <strain evidence="16">P4-7,KCTC 19426,CECT 7604</strain>
    </source>
</reference>
<keyword evidence="5" id="KW-0547">Nucleotide-binding</keyword>
<dbReference type="InterPro" id="IPR006204">
    <property type="entry name" value="GHMP_kinase_N_dom"/>
</dbReference>
<dbReference type="InterPro" id="IPR013750">
    <property type="entry name" value="GHMP_kinase_C_dom"/>
</dbReference>
<evidence type="ECO:0000256" key="10">
    <source>
        <dbReference type="ARBA" id="ARBA00023277"/>
    </source>
</evidence>
<dbReference type="EC" id="2.7.1.6" evidence="11"/>
<dbReference type="GO" id="GO:0004335">
    <property type="term" value="F:galactokinase activity"/>
    <property type="evidence" value="ECO:0007669"/>
    <property type="project" value="UniProtKB-UniRule"/>
</dbReference>
<evidence type="ECO:0000256" key="5">
    <source>
        <dbReference type="ARBA" id="ARBA00022741"/>
    </source>
</evidence>
<dbReference type="SUPFAM" id="SSF54211">
    <property type="entry name" value="Ribosomal protein S5 domain 2-like"/>
    <property type="match status" value="1"/>
</dbReference>
<evidence type="ECO:0000259" key="14">
    <source>
        <dbReference type="Pfam" id="PF10509"/>
    </source>
</evidence>
<dbReference type="AlphaFoldDB" id="A0A1H0M7E1"/>
<feature type="domain" description="Galactokinase N-terminal" evidence="14">
    <location>
        <begin position="8"/>
        <end position="56"/>
    </location>
</feature>
<dbReference type="InterPro" id="IPR036554">
    <property type="entry name" value="GHMP_kinase_C_sf"/>
</dbReference>
<dbReference type="Gene3D" id="3.30.70.890">
    <property type="entry name" value="GHMP kinase, C-terminal domain"/>
    <property type="match status" value="1"/>
</dbReference>
<dbReference type="FunFam" id="3.30.230.10:FF:000017">
    <property type="entry name" value="Galactokinase"/>
    <property type="match status" value="1"/>
</dbReference>
<evidence type="ECO:0000313" key="15">
    <source>
        <dbReference type="EMBL" id="SDO76265.1"/>
    </source>
</evidence>
<keyword evidence="7" id="KW-0067">ATP-binding</keyword>
<dbReference type="Pfam" id="PF08544">
    <property type="entry name" value="GHMP_kinases_C"/>
    <property type="match status" value="1"/>
</dbReference>
<evidence type="ECO:0000256" key="9">
    <source>
        <dbReference type="ARBA" id="ARBA00023144"/>
    </source>
</evidence>
<evidence type="ECO:0000259" key="12">
    <source>
        <dbReference type="Pfam" id="PF00288"/>
    </source>
</evidence>
<gene>
    <name evidence="15" type="ORF">SAMN04515671_1937</name>
</gene>
<keyword evidence="16" id="KW-1185">Reference proteome</keyword>
<dbReference type="Gene3D" id="3.30.230.10">
    <property type="match status" value="1"/>
</dbReference>
<dbReference type="PRINTS" id="PR00959">
    <property type="entry name" value="MEVGALKINASE"/>
</dbReference>
<dbReference type="GO" id="GO:0006012">
    <property type="term" value="P:galactose metabolic process"/>
    <property type="evidence" value="ECO:0007669"/>
    <property type="project" value="UniProtKB-UniRule"/>
</dbReference>
<evidence type="ECO:0000256" key="1">
    <source>
        <dbReference type="ARBA" id="ARBA00006566"/>
    </source>
</evidence>
<dbReference type="Proteomes" id="UP000198741">
    <property type="component" value="Chromosome I"/>
</dbReference>
<dbReference type="GO" id="GO:0005524">
    <property type="term" value="F:ATP binding"/>
    <property type="evidence" value="ECO:0007669"/>
    <property type="project" value="UniProtKB-UniRule"/>
</dbReference>
<dbReference type="PROSITE" id="PS00627">
    <property type="entry name" value="GHMP_KINASES_ATP"/>
    <property type="match status" value="1"/>
</dbReference>
<dbReference type="PIRSF" id="PIRSF000530">
    <property type="entry name" value="Galactokinase"/>
    <property type="match status" value="1"/>
</dbReference>
<sequence>MTEAIDLFHRTFPEAIGAQAFSAPGRVNLIGEHTDYNNGLVLPFAIDARTHVVVARNELRTVRVVSAQRPDEIRTIAVDRIDPETAGSDWSAYVFGVLWAFADSGREVGGIDLAISSTVPVGAGLSSSAALECAVGLAVSTVFGHDLSLDQIARLAQRAENDYVGMPCGLMDQMASATCEQGNVLFFDVGADTCENIPFDPESDGLSVLVIDTRAHHSLADGEYAKRRASCEQAAATLGIESLRDITFDGLDAALARLDDALLRRRVRHIVTENRRVERVVEQLRHAGAIAIGPDLTASHVSLRDDFEVSCLELDVAVDAALTAGALGARMTGGGFGGSVVALVPHSAKDRVSSQVLAAFAARSLTAPVIRTVTPAQGARRD</sequence>
<accession>A0A1H0M7E1</accession>
<dbReference type="InterPro" id="IPR000705">
    <property type="entry name" value="Galactokinase"/>
</dbReference>
<protein>
    <recommendedName>
        <fullName evidence="11">Galactokinase</fullName>
        <ecNumber evidence="11">2.7.1.6</ecNumber>
    </recommendedName>
</protein>
<dbReference type="PANTHER" id="PTHR10457">
    <property type="entry name" value="MEVALONATE KINASE/GALACTOKINASE"/>
    <property type="match status" value="1"/>
</dbReference>
<keyword evidence="3" id="KW-0808">Transferase</keyword>
<keyword evidence="10" id="KW-0119">Carbohydrate metabolism</keyword>
<dbReference type="STRING" id="1090615.SAMN04515671_1937"/>
<dbReference type="RefSeq" id="WP_090475774.1">
    <property type="nucleotide sequence ID" value="NZ_LT629710.1"/>
</dbReference>
<proteinExistence type="inferred from homology"/>
<keyword evidence="6 15" id="KW-0418">Kinase</keyword>
<dbReference type="InterPro" id="IPR019741">
    <property type="entry name" value="Galactokinase_CS"/>
</dbReference>
<dbReference type="GO" id="GO:0005829">
    <property type="term" value="C:cytosol"/>
    <property type="evidence" value="ECO:0007669"/>
    <property type="project" value="TreeGrafter"/>
</dbReference>
<dbReference type="InterPro" id="IPR019539">
    <property type="entry name" value="GalKase_N"/>
</dbReference>
<dbReference type="PROSITE" id="PS00106">
    <property type="entry name" value="GALACTOKINASE"/>
    <property type="match status" value="1"/>
</dbReference>
<comment type="similarity">
    <text evidence="1">Belongs to the GHMP kinase family. GalK subfamily.</text>
</comment>
<dbReference type="Pfam" id="PF10509">
    <property type="entry name" value="GalKase_gal_bdg"/>
    <property type="match status" value="1"/>
</dbReference>
<evidence type="ECO:0000256" key="8">
    <source>
        <dbReference type="ARBA" id="ARBA00022842"/>
    </source>
</evidence>
<evidence type="ECO:0000313" key="16">
    <source>
        <dbReference type="Proteomes" id="UP000198741"/>
    </source>
</evidence>
<name>A0A1H0M7E1_9ACTN</name>
<dbReference type="NCBIfam" id="TIGR00131">
    <property type="entry name" value="gal_kin"/>
    <property type="match status" value="1"/>
</dbReference>
<dbReference type="EMBL" id="LT629710">
    <property type="protein sequence ID" value="SDO76265.1"/>
    <property type="molecule type" value="Genomic_DNA"/>
</dbReference>
<dbReference type="Pfam" id="PF00288">
    <property type="entry name" value="GHMP_kinases_N"/>
    <property type="match status" value="1"/>
</dbReference>
<evidence type="ECO:0000259" key="13">
    <source>
        <dbReference type="Pfam" id="PF08544"/>
    </source>
</evidence>
<dbReference type="InterPro" id="IPR006203">
    <property type="entry name" value="GHMP_knse_ATP-bd_CS"/>
</dbReference>
<dbReference type="InterPro" id="IPR014721">
    <property type="entry name" value="Ribsml_uS5_D2-typ_fold_subgr"/>
</dbReference>
<organism evidence="15 16">
    <name type="scientific">Nakamurella panacisegetis</name>
    <dbReference type="NCBI Taxonomy" id="1090615"/>
    <lineage>
        <taxon>Bacteria</taxon>
        <taxon>Bacillati</taxon>
        <taxon>Actinomycetota</taxon>
        <taxon>Actinomycetes</taxon>
        <taxon>Nakamurellales</taxon>
        <taxon>Nakamurellaceae</taxon>
        <taxon>Nakamurella</taxon>
    </lineage>
</organism>
<dbReference type="InterPro" id="IPR020568">
    <property type="entry name" value="Ribosomal_Su5_D2-typ_SF"/>
</dbReference>
<dbReference type="SUPFAM" id="SSF55060">
    <property type="entry name" value="GHMP Kinase, C-terminal domain"/>
    <property type="match status" value="1"/>
</dbReference>
<dbReference type="PANTHER" id="PTHR10457:SF7">
    <property type="entry name" value="GALACTOKINASE-RELATED"/>
    <property type="match status" value="1"/>
</dbReference>
<keyword evidence="8" id="KW-0460">Magnesium</keyword>
<evidence type="ECO:0000256" key="3">
    <source>
        <dbReference type="ARBA" id="ARBA00022679"/>
    </source>
</evidence>
<feature type="domain" description="GHMP kinase C-terminal" evidence="13">
    <location>
        <begin position="289"/>
        <end position="360"/>
    </location>
</feature>
<keyword evidence="4" id="KW-0479">Metal-binding</keyword>
<evidence type="ECO:0000256" key="11">
    <source>
        <dbReference type="NCBIfam" id="TIGR00131"/>
    </source>
</evidence>
<evidence type="ECO:0000256" key="2">
    <source>
        <dbReference type="ARBA" id="ARBA00022490"/>
    </source>
</evidence>
<dbReference type="PRINTS" id="PR00473">
    <property type="entry name" value="GALCTOKINASE"/>
</dbReference>
<keyword evidence="9" id="KW-0299">Galactose metabolism</keyword>
<keyword evidence="2" id="KW-0963">Cytoplasm</keyword>
<evidence type="ECO:0000256" key="6">
    <source>
        <dbReference type="ARBA" id="ARBA00022777"/>
    </source>
</evidence>
<evidence type="ECO:0000256" key="4">
    <source>
        <dbReference type="ARBA" id="ARBA00022723"/>
    </source>
</evidence>
<evidence type="ECO:0000256" key="7">
    <source>
        <dbReference type="ARBA" id="ARBA00022840"/>
    </source>
</evidence>
<feature type="domain" description="GHMP kinase N-terminal" evidence="12">
    <location>
        <begin position="93"/>
        <end position="177"/>
    </location>
</feature>